<evidence type="ECO:0000256" key="1">
    <source>
        <dbReference type="SAM" id="Phobius"/>
    </source>
</evidence>
<feature type="transmembrane region" description="Helical" evidence="1">
    <location>
        <begin position="86"/>
        <end position="105"/>
    </location>
</feature>
<keyword evidence="1" id="KW-1133">Transmembrane helix</keyword>
<reference evidence="3" key="1">
    <citation type="submission" date="2016-10" db="EMBL/GenBank/DDBJ databases">
        <authorList>
            <person name="Varghese N."/>
            <person name="Submissions S."/>
        </authorList>
    </citation>
    <scope>NUCLEOTIDE SEQUENCE [LARGE SCALE GENOMIC DNA]</scope>
    <source>
        <strain evidence="3">CGMCC 1.7062</strain>
    </source>
</reference>
<keyword evidence="1" id="KW-0472">Membrane</keyword>
<dbReference type="EMBL" id="FNVG01000001">
    <property type="protein sequence ID" value="SEF49476.1"/>
    <property type="molecule type" value="Genomic_DNA"/>
</dbReference>
<accession>A0A1H5SFV2</accession>
<gene>
    <name evidence="2" type="ORF">SAMN04488244_101351</name>
</gene>
<feature type="transmembrane region" description="Helical" evidence="1">
    <location>
        <begin position="56"/>
        <end position="80"/>
    </location>
</feature>
<name>A0A1H5SFV2_9VIBR</name>
<keyword evidence="3" id="KW-1185">Reference proteome</keyword>
<feature type="transmembrane region" description="Helical" evidence="1">
    <location>
        <begin position="6"/>
        <end position="35"/>
    </location>
</feature>
<keyword evidence="1" id="KW-0812">Transmembrane</keyword>
<protein>
    <submittedName>
        <fullName evidence="2">Uncharacterized membrane protein</fullName>
    </submittedName>
</protein>
<dbReference type="AlphaFoldDB" id="A0A1H5SFV2"/>
<sequence>MSIVLFQILSVIAATSTALLAGIYFIFHNTVMIVLAEQDGIKTMNRINQVILNKTFLLIFMLSPLSSLLMLAIGLAEGLLTFHSPLLYGALLAILGFLITIRFNVPLNNSLALVTDSDRNVWEHYLVHWVTWNSRRFYLSIIAGAAIVGGFVF</sequence>
<proteinExistence type="predicted"/>
<dbReference type="Pfam" id="PF08592">
    <property type="entry name" value="Anthrone_oxy"/>
    <property type="match status" value="1"/>
</dbReference>
<evidence type="ECO:0000313" key="2">
    <source>
        <dbReference type="EMBL" id="SEF49476.1"/>
    </source>
</evidence>
<dbReference type="RefSeq" id="WP_103878586.1">
    <property type="nucleotide sequence ID" value="NZ_FNVG01000001.1"/>
</dbReference>
<dbReference type="OrthoDB" id="428263at2"/>
<evidence type="ECO:0000313" key="3">
    <source>
        <dbReference type="Proteomes" id="UP000236721"/>
    </source>
</evidence>
<dbReference type="InterPro" id="IPR013901">
    <property type="entry name" value="Anthrone_oxy"/>
</dbReference>
<dbReference type="Proteomes" id="UP000236721">
    <property type="component" value="Unassembled WGS sequence"/>
</dbReference>
<feature type="transmembrane region" description="Helical" evidence="1">
    <location>
        <begin position="136"/>
        <end position="152"/>
    </location>
</feature>
<organism evidence="2 3">
    <name type="scientific">Vibrio hangzhouensis</name>
    <dbReference type="NCBI Taxonomy" id="462991"/>
    <lineage>
        <taxon>Bacteria</taxon>
        <taxon>Pseudomonadati</taxon>
        <taxon>Pseudomonadota</taxon>
        <taxon>Gammaproteobacteria</taxon>
        <taxon>Vibrionales</taxon>
        <taxon>Vibrionaceae</taxon>
        <taxon>Vibrio</taxon>
    </lineage>
</organism>